<keyword evidence="6 11" id="KW-0999">Mitochondrion inner membrane</keyword>
<evidence type="ECO:0000256" key="8">
    <source>
        <dbReference type="ARBA" id="ARBA00022989"/>
    </source>
</evidence>
<evidence type="ECO:0000256" key="11">
    <source>
        <dbReference type="RuleBase" id="RU368118"/>
    </source>
</evidence>
<reference evidence="12" key="1">
    <citation type="journal article" date="2020" name="Stud. Mycol.">
        <title>101 Dothideomycetes genomes: a test case for predicting lifestyles and emergence of pathogens.</title>
        <authorList>
            <person name="Haridas S."/>
            <person name="Albert R."/>
            <person name="Binder M."/>
            <person name="Bloem J."/>
            <person name="Labutti K."/>
            <person name="Salamov A."/>
            <person name="Andreopoulos B."/>
            <person name="Baker S."/>
            <person name="Barry K."/>
            <person name="Bills G."/>
            <person name="Bluhm B."/>
            <person name="Cannon C."/>
            <person name="Castanera R."/>
            <person name="Culley D."/>
            <person name="Daum C."/>
            <person name="Ezra D."/>
            <person name="Gonzalez J."/>
            <person name="Henrissat B."/>
            <person name="Kuo A."/>
            <person name="Liang C."/>
            <person name="Lipzen A."/>
            <person name="Lutzoni F."/>
            <person name="Magnuson J."/>
            <person name="Mondo S."/>
            <person name="Nolan M."/>
            <person name="Ohm R."/>
            <person name="Pangilinan J."/>
            <person name="Park H.-J."/>
            <person name="Ramirez L."/>
            <person name="Alfaro M."/>
            <person name="Sun H."/>
            <person name="Tritt A."/>
            <person name="Yoshinaga Y."/>
            <person name="Zwiers L.-H."/>
            <person name="Turgeon B."/>
            <person name="Goodwin S."/>
            <person name="Spatafora J."/>
            <person name="Crous P."/>
            <person name="Grigoriev I."/>
        </authorList>
    </citation>
    <scope>NUCLEOTIDE SEQUENCE</scope>
    <source>
        <strain evidence="12">CBS 125425</strain>
    </source>
</reference>
<dbReference type="EMBL" id="ML996159">
    <property type="protein sequence ID" value="KAF2733601.1"/>
    <property type="molecule type" value="Genomic_DNA"/>
</dbReference>
<keyword evidence="5" id="KW-0812">Transmembrane</keyword>
<dbReference type="InterPro" id="IPR036642">
    <property type="entry name" value="Cyt_bc1_su8_sf"/>
</dbReference>
<protein>
    <recommendedName>
        <fullName evidence="11">Cytochrome b-c1 complex subunit 8</fullName>
    </recommendedName>
    <alternativeName>
        <fullName evidence="11">Complex III subunit 8</fullName>
    </alternativeName>
</protein>
<dbReference type="InterPro" id="IPR004205">
    <property type="entry name" value="Cyt_bc1_su8"/>
</dbReference>
<evidence type="ECO:0000313" key="13">
    <source>
        <dbReference type="Proteomes" id="UP000799444"/>
    </source>
</evidence>
<keyword evidence="13" id="KW-1185">Reference proteome</keyword>
<evidence type="ECO:0000256" key="5">
    <source>
        <dbReference type="ARBA" id="ARBA00022692"/>
    </source>
</evidence>
<keyword evidence="8" id="KW-1133">Transmembrane helix</keyword>
<evidence type="ECO:0000256" key="7">
    <source>
        <dbReference type="ARBA" id="ARBA00022982"/>
    </source>
</evidence>
<dbReference type="Gene3D" id="1.20.5.210">
    <property type="entry name" value="Cytochrome b-c1 complex subunit 8"/>
    <property type="match status" value="1"/>
</dbReference>
<proteinExistence type="inferred from homology"/>
<evidence type="ECO:0000256" key="6">
    <source>
        <dbReference type="ARBA" id="ARBA00022792"/>
    </source>
</evidence>
<sequence>MGGWGNLGSPPQKGVTVYAMSPNRQRPLAGTLNAAFFNTFRRSRNQVLYVVPPLVIAYASMEWAVNRNAYLNSKQGRAEFGDEM</sequence>
<dbReference type="OrthoDB" id="6683853at2759"/>
<comment type="subunit">
    <text evidence="11">Component of the ubiquinol-cytochrome c oxidoreductase (cytochrome b-c1 complex, complex III, CIII), a multisubunit enzyme composed of 3 respiratory subunits cytochrome b, cytochrome c1 and Rieske protein, 2 core protein subunits, and additional low-molecular weight protein subunits. The complex exists as an obligatory dimer and forms supercomplexes (SCs) in the inner mitochondrial membrane with cytochrome c oxidase (complex IV, CIV).</text>
</comment>
<comment type="similarity">
    <text evidence="2 11">Belongs to the UQCRQ/QCR8 family.</text>
</comment>
<keyword evidence="7 11" id="KW-0249">Electron transport</keyword>
<dbReference type="PANTHER" id="PTHR12119">
    <property type="entry name" value="UBIQUINOL-CYTOCHROME C REDUCTASE COMPLEX UBIQUINONE-BINDING PROTEIN QP-C"/>
    <property type="match status" value="1"/>
</dbReference>
<comment type="caution">
    <text evidence="12">The sequence shown here is derived from an EMBL/GenBank/DDBJ whole genome shotgun (WGS) entry which is preliminary data.</text>
</comment>
<keyword evidence="3 11" id="KW-0813">Transport</keyword>
<keyword evidence="10" id="KW-0472">Membrane</keyword>
<evidence type="ECO:0000256" key="3">
    <source>
        <dbReference type="ARBA" id="ARBA00022448"/>
    </source>
</evidence>
<comment type="function">
    <text evidence="11">Component of the ubiquinol-cytochrome c oxidoreductase, a multisubunit transmembrane complex that is part of the mitochondrial electron transport chain which drives oxidative phosphorylation. The complex plays an important role in the uptake of multiple carbon sources present in different host niches.</text>
</comment>
<evidence type="ECO:0000256" key="4">
    <source>
        <dbReference type="ARBA" id="ARBA00022660"/>
    </source>
</evidence>
<evidence type="ECO:0000256" key="2">
    <source>
        <dbReference type="ARBA" id="ARBA00007668"/>
    </source>
</evidence>
<dbReference type="GO" id="GO:0006122">
    <property type="term" value="P:mitochondrial electron transport, ubiquinol to cytochrome c"/>
    <property type="evidence" value="ECO:0007669"/>
    <property type="project" value="UniProtKB-UniRule"/>
</dbReference>
<evidence type="ECO:0000256" key="9">
    <source>
        <dbReference type="ARBA" id="ARBA00023128"/>
    </source>
</evidence>
<evidence type="ECO:0000256" key="10">
    <source>
        <dbReference type="ARBA" id="ARBA00023136"/>
    </source>
</evidence>
<gene>
    <name evidence="12" type="ORF">EJ04DRAFT_513101</name>
</gene>
<dbReference type="GO" id="GO:0045275">
    <property type="term" value="C:respiratory chain complex III"/>
    <property type="evidence" value="ECO:0007669"/>
    <property type="project" value="UniProtKB-UniRule"/>
</dbReference>
<dbReference type="SUPFAM" id="SSF81508">
    <property type="entry name" value="Ubiquinone-binding protein QP-C of cytochrome bc1 complex (Ubiquinol-cytochrome c reductase)"/>
    <property type="match status" value="1"/>
</dbReference>
<dbReference type="GO" id="GO:0005743">
    <property type="term" value="C:mitochondrial inner membrane"/>
    <property type="evidence" value="ECO:0007669"/>
    <property type="project" value="UniProtKB-SubCell"/>
</dbReference>
<dbReference type="PANTHER" id="PTHR12119:SF2">
    <property type="entry name" value="CYTOCHROME B-C1 COMPLEX SUBUNIT 8"/>
    <property type="match status" value="1"/>
</dbReference>
<dbReference type="FunFam" id="1.20.5.210:FF:000001">
    <property type="entry name" value="Cytochrome b-c1 complex subunit 8"/>
    <property type="match status" value="1"/>
</dbReference>
<organism evidence="12 13">
    <name type="scientific">Polyplosphaeria fusca</name>
    <dbReference type="NCBI Taxonomy" id="682080"/>
    <lineage>
        <taxon>Eukaryota</taxon>
        <taxon>Fungi</taxon>
        <taxon>Dikarya</taxon>
        <taxon>Ascomycota</taxon>
        <taxon>Pezizomycotina</taxon>
        <taxon>Dothideomycetes</taxon>
        <taxon>Pleosporomycetidae</taxon>
        <taxon>Pleosporales</taxon>
        <taxon>Tetraplosphaeriaceae</taxon>
        <taxon>Polyplosphaeria</taxon>
    </lineage>
</organism>
<accession>A0A9P4QYX4</accession>
<dbReference type="AlphaFoldDB" id="A0A9P4QYX4"/>
<keyword evidence="4 11" id="KW-0679">Respiratory chain</keyword>
<dbReference type="Pfam" id="PF02939">
    <property type="entry name" value="UcrQ"/>
    <property type="match status" value="1"/>
</dbReference>
<name>A0A9P4QYX4_9PLEO</name>
<keyword evidence="9 11" id="KW-0496">Mitochondrion</keyword>
<evidence type="ECO:0000256" key="1">
    <source>
        <dbReference type="ARBA" id="ARBA00004434"/>
    </source>
</evidence>
<evidence type="ECO:0000313" key="12">
    <source>
        <dbReference type="EMBL" id="KAF2733601.1"/>
    </source>
</evidence>
<dbReference type="Proteomes" id="UP000799444">
    <property type="component" value="Unassembled WGS sequence"/>
</dbReference>
<comment type="subcellular location">
    <subcellularLocation>
        <location evidence="1 11">Mitochondrion inner membrane</location>
        <topology evidence="1 11">Single-pass membrane protein</topology>
    </subcellularLocation>
</comment>